<sequence length="86" mass="8840">MQPLVSLACIGFTLGLPAQKVPPCGIWVAAKGALKAGKLGMPDAIFAAERRSCAQQNKPLRGWQVVEQGGGKQPAQGPAYPDGIAG</sequence>
<name>A0A511UPT7_9GAMM</name>
<dbReference type="AlphaFoldDB" id="A0A511UPT7"/>
<evidence type="ECO:0000313" key="2">
    <source>
        <dbReference type="Proteomes" id="UP000321303"/>
    </source>
</evidence>
<organism evidence="1 2">
    <name type="scientific">Halovibrio variabilis</name>
    <dbReference type="NCBI Taxonomy" id="31910"/>
    <lineage>
        <taxon>Bacteria</taxon>
        <taxon>Pseudomonadati</taxon>
        <taxon>Pseudomonadota</taxon>
        <taxon>Gammaproteobacteria</taxon>
        <taxon>Oceanospirillales</taxon>
        <taxon>Halomonadaceae</taxon>
        <taxon>Halovibrio</taxon>
    </lineage>
</organism>
<protein>
    <submittedName>
        <fullName evidence="1">Uncharacterized protein</fullName>
    </submittedName>
</protein>
<comment type="caution">
    <text evidence="1">The sequence shown here is derived from an EMBL/GenBank/DDBJ whole genome shotgun (WGS) entry which is preliminary data.</text>
</comment>
<gene>
    <name evidence="1" type="ORF">HVA01_16770</name>
</gene>
<evidence type="ECO:0000313" key="1">
    <source>
        <dbReference type="EMBL" id="GEN28031.1"/>
    </source>
</evidence>
<proteinExistence type="predicted"/>
<dbReference type="Proteomes" id="UP000321303">
    <property type="component" value="Unassembled WGS sequence"/>
</dbReference>
<accession>A0A511UPT7</accession>
<dbReference type="EMBL" id="BJXV01000009">
    <property type="protein sequence ID" value="GEN28031.1"/>
    <property type="molecule type" value="Genomic_DNA"/>
</dbReference>
<keyword evidence="2" id="KW-1185">Reference proteome</keyword>
<reference evidence="1 2" key="1">
    <citation type="submission" date="2019-07" db="EMBL/GenBank/DDBJ databases">
        <title>Whole genome shotgun sequence of Halomonas variabilis NBRC 102410.</title>
        <authorList>
            <person name="Hosoyama A."/>
            <person name="Uohara A."/>
            <person name="Ohji S."/>
            <person name="Ichikawa N."/>
        </authorList>
    </citation>
    <scope>NUCLEOTIDE SEQUENCE [LARGE SCALE GENOMIC DNA]</scope>
    <source>
        <strain evidence="1 2">NBRC 102410</strain>
    </source>
</reference>